<feature type="compositionally biased region" description="Low complexity" evidence="1">
    <location>
        <begin position="152"/>
        <end position="162"/>
    </location>
</feature>
<evidence type="ECO:0000256" key="1">
    <source>
        <dbReference type="SAM" id="MobiDB-lite"/>
    </source>
</evidence>
<keyword evidence="3" id="KW-1185">Reference proteome</keyword>
<dbReference type="Proteomes" id="UP000815325">
    <property type="component" value="Unassembled WGS sequence"/>
</dbReference>
<name>A0ABQ7FWT6_DUNSA</name>
<accession>A0ABQ7FWT6</accession>
<protein>
    <submittedName>
        <fullName evidence="2">Uncharacterized protein</fullName>
    </submittedName>
</protein>
<reference evidence="2" key="1">
    <citation type="submission" date="2017-08" db="EMBL/GenBank/DDBJ databases">
        <authorList>
            <person name="Polle J.E."/>
            <person name="Barry K."/>
            <person name="Cushman J."/>
            <person name="Schmutz J."/>
            <person name="Tran D."/>
            <person name="Hathwaick L.T."/>
            <person name="Yim W.C."/>
            <person name="Jenkins J."/>
            <person name="Mckie-Krisberg Z.M."/>
            <person name="Prochnik S."/>
            <person name="Lindquist E."/>
            <person name="Dockter R.B."/>
            <person name="Adam C."/>
            <person name="Molina H."/>
            <person name="Bunkerborg J."/>
            <person name="Jin E."/>
            <person name="Buchheim M."/>
            <person name="Magnuson J."/>
        </authorList>
    </citation>
    <scope>NUCLEOTIDE SEQUENCE</scope>
    <source>
        <strain evidence="2">CCAP 19/18</strain>
    </source>
</reference>
<sequence>MHTLVARVFLGSQTQVAKVEAKLKAAGVPLPEEVKAAARLKEDFPGEALPDRALTLPIPMFQLKLPGNRELNGKKKVHQPPPEPPPPPPPMSAVERLDFLLQPQHCWVPPQPQPTAQQLQPPGLYQRSLSRRQPPQRARPAAESVEETDSLQQQPQQQQQQQHVSIPEILGLAAPTQQQGQGTAPIGASPAASPRVTGTGAAGAWGEHPGIRMDYMSNSSSSYCSQDSSSGSSGSSSSGSGRSSRSSSPGKEHGVKDGGRVGQLGSGGVASKGSPVKQGKGGRPIAQKSGSSSPLREERQISPVHKSSRGRGGRRKGGAPNVPPESQVSQGKVNKREYLAASLKRLDSTLKSLQNQMHELGSTADSSEEPSPPSTFQKPRKLPDLIPCSPTSPGPHESKLCTPRRLEGKIQEPS</sequence>
<feature type="region of interest" description="Disordered" evidence="1">
    <location>
        <begin position="350"/>
        <end position="414"/>
    </location>
</feature>
<dbReference type="EMBL" id="MU070696">
    <property type="protein sequence ID" value="KAF5826822.1"/>
    <property type="molecule type" value="Genomic_DNA"/>
</dbReference>
<feature type="region of interest" description="Disordered" evidence="1">
    <location>
        <begin position="127"/>
        <end position="336"/>
    </location>
</feature>
<feature type="compositionally biased region" description="Basic and acidic residues" evidence="1">
    <location>
        <begin position="250"/>
        <end position="259"/>
    </location>
</feature>
<feature type="compositionally biased region" description="Basic residues" evidence="1">
    <location>
        <begin position="306"/>
        <end position="317"/>
    </location>
</feature>
<gene>
    <name evidence="2" type="ORF">DUNSADRAFT_1962</name>
</gene>
<evidence type="ECO:0000313" key="2">
    <source>
        <dbReference type="EMBL" id="KAF5826822.1"/>
    </source>
</evidence>
<proteinExistence type="predicted"/>
<feature type="compositionally biased region" description="Pro residues" evidence="1">
    <location>
        <begin position="79"/>
        <end position="91"/>
    </location>
</feature>
<evidence type="ECO:0000313" key="3">
    <source>
        <dbReference type="Proteomes" id="UP000815325"/>
    </source>
</evidence>
<feature type="compositionally biased region" description="Low complexity" evidence="1">
    <location>
        <begin position="127"/>
        <end position="143"/>
    </location>
</feature>
<feature type="compositionally biased region" description="Gly residues" evidence="1">
    <location>
        <begin position="260"/>
        <end position="270"/>
    </location>
</feature>
<organism evidence="2 3">
    <name type="scientific">Dunaliella salina</name>
    <name type="common">Green alga</name>
    <name type="synonym">Protococcus salinus</name>
    <dbReference type="NCBI Taxonomy" id="3046"/>
    <lineage>
        <taxon>Eukaryota</taxon>
        <taxon>Viridiplantae</taxon>
        <taxon>Chlorophyta</taxon>
        <taxon>core chlorophytes</taxon>
        <taxon>Chlorophyceae</taxon>
        <taxon>CS clade</taxon>
        <taxon>Chlamydomonadales</taxon>
        <taxon>Dunaliellaceae</taxon>
        <taxon>Dunaliella</taxon>
    </lineage>
</organism>
<feature type="compositionally biased region" description="Low complexity" evidence="1">
    <location>
        <begin position="170"/>
        <end position="188"/>
    </location>
</feature>
<feature type="compositionally biased region" description="Low complexity" evidence="1">
    <location>
        <begin position="217"/>
        <end position="248"/>
    </location>
</feature>
<feature type="compositionally biased region" description="Basic and acidic residues" evidence="1">
    <location>
        <begin position="396"/>
        <end position="414"/>
    </location>
</feature>
<feature type="region of interest" description="Disordered" evidence="1">
    <location>
        <begin position="71"/>
        <end position="93"/>
    </location>
</feature>
<comment type="caution">
    <text evidence="2">The sequence shown here is derived from an EMBL/GenBank/DDBJ whole genome shotgun (WGS) entry which is preliminary data.</text>
</comment>